<name>A0A369PTC1_9SPHI</name>
<organism evidence="1 2">
    <name type="scientific">Pedobacter chinensis</name>
    <dbReference type="NCBI Taxonomy" id="2282421"/>
    <lineage>
        <taxon>Bacteria</taxon>
        <taxon>Pseudomonadati</taxon>
        <taxon>Bacteroidota</taxon>
        <taxon>Sphingobacteriia</taxon>
        <taxon>Sphingobacteriales</taxon>
        <taxon>Sphingobacteriaceae</taxon>
        <taxon>Pedobacter</taxon>
    </lineage>
</organism>
<gene>
    <name evidence="1" type="ORF">DU508_16255</name>
</gene>
<evidence type="ECO:0000313" key="2">
    <source>
        <dbReference type="Proteomes" id="UP000253961"/>
    </source>
</evidence>
<proteinExistence type="predicted"/>
<evidence type="ECO:0000313" key="1">
    <source>
        <dbReference type="EMBL" id="RDC55813.1"/>
    </source>
</evidence>
<protein>
    <submittedName>
        <fullName evidence="1">Uncharacterized protein</fullName>
    </submittedName>
</protein>
<comment type="caution">
    <text evidence="1">The sequence shown here is derived from an EMBL/GenBank/DDBJ whole genome shotgun (WGS) entry which is preliminary data.</text>
</comment>
<reference evidence="1 2" key="1">
    <citation type="submission" date="2018-07" db="EMBL/GenBank/DDBJ databases">
        <title>Pedobacter sp. nov., isolated from soil.</title>
        <authorList>
            <person name="Zhou L.Y."/>
            <person name="Du Z.J."/>
        </authorList>
    </citation>
    <scope>NUCLEOTIDE SEQUENCE [LARGE SCALE GENOMIC DNA]</scope>
    <source>
        <strain evidence="1 2">JDX94</strain>
    </source>
</reference>
<dbReference type="AlphaFoldDB" id="A0A369PTC1"/>
<keyword evidence="2" id="KW-1185">Reference proteome</keyword>
<accession>A0A369PTC1</accession>
<sequence>MRKYLLKPLQMPTKNQVGSILDERESYLKQIQDLNKKLKRPGIYCWDNDIDTVDFRAIKNECGGKISILESRLTELTQE</sequence>
<dbReference type="Proteomes" id="UP000253961">
    <property type="component" value="Unassembled WGS sequence"/>
</dbReference>
<dbReference type="EMBL" id="QPKV01000006">
    <property type="protein sequence ID" value="RDC55813.1"/>
    <property type="molecule type" value="Genomic_DNA"/>
</dbReference>